<organism evidence="1 2">
    <name type="scientific">Nocardioides zeae</name>
    <dbReference type="NCBI Taxonomy" id="1457234"/>
    <lineage>
        <taxon>Bacteria</taxon>
        <taxon>Bacillati</taxon>
        <taxon>Actinomycetota</taxon>
        <taxon>Actinomycetes</taxon>
        <taxon>Propionibacteriales</taxon>
        <taxon>Nocardioidaceae</taxon>
        <taxon>Nocardioides</taxon>
    </lineage>
</organism>
<gene>
    <name evidence="1" type="ORF">G3T38_19660</name>
</gene>
<dbReference type="RefSeq" id="WP_163774380.1">
    <property type="nucleotide sequence ID" value="NZ_JAAGXA010000021.1"/>
</dbReference>
<name>A0A6P0HP98_9ACTN</name>
<dbReference type="EMBL" id="JAAGXA010000021">
    <property type="protein sequence ID" value="NEN80471.1"/>
    <property type="molecule type" value="Genomic_DNA"/>
</dbReference>
<accession>A0A6P0HP98</accession>
<dbReference type="GO" id="GO:0016787">
    <property type="term" value="F:hydrolase activity"/>
    <property type="evidence" value="ECO:0007669"/>
    <property type="project" value="UniProtKB-KW"/>
</dbReference>
<keyword evidence="2" id="KW-1185">Reference proteome</keyword>
<evidence type="ECO:0000313" key="1">
    <source>
        <dbReference type="EMBL" id="NEN80471.1"/>
    </source>
</evidence>
<dbReference type="SUPFAM" id="SSF53474">
    <property type="entry name" value="alpha/beta-Hydrolases"/>
    <property type="match status" value="1"/>
</dbReference>
<keyword evidence="1" id="KW-0378">Hydrolase</keyword>
<protein>
    <submittedName>
        <fullName evidence="1">Alpha/beta hydrolase</fullName>
    </submittedName>
</protein>
<reference evidence="1 2" key="1">
    <citation type="journal article" date="2014" name="Int. J. Syst. Evol. Microbiol.">
        <title>Nocardioides zeae sp. nov., isolated from the stem of Zea mays.</title>
        <authorList>
            <person name="Glaeser S.P."/>
            <person name="McInroy J.A."/>
            <person name="Busse H.J."/>
            <person name="Kampfer P."/>
        </authorList>
    </citation>
    <scope>NUCLEOTIDE SEQUENCE [LARGE SCALE GENOMIC DNA]</scope>
    <source>
        <strain evidence="1 2">JCM 30728</strain>
    </source>
</reference>
<comment type="caution">
    <text evidence="1">The sequence shown here is derived from an EMBL/GenBank/DDBJ whole genome shotgun (WGS) entry which is preliminary data.</text>
</comment>
<dbReference type="AlphaFoldDB" id="A0A6P0HP98"/>
<dbReference type="InterPro" id="IPR029058">
    <property type="entry name" value="AB_hydrolase_fold"/>
</dbReference>
<dbReference type="Proteomes" id="UP000468687">
    <property type="component" value="Unassembled WGS sequence"/>
</dbReference>
<proteinExistence type="predicted"/>
<dbReference type="Gene3D" id="3.40.50.1820">
    <property type="entry name" value="alpha/beta hydrolase"/>
    <property type="match status" value="1"/>
</dbReference>
<sequence>MTLTASPRSLLSPTTYDEPAGVAARATLVVLTGRGETPAGYARLGRRLSADAYRVRVVATDLGDLDAVEAAVTDALGGTAPDDVVRPRVLLGSDAGANVAARLAGRRPDLVDALVLAGVVLPGPRTAPSTAAPAARWDDELETRSACPAYRRVIGEDSDFVRGALEAELPGEVAGDDLFTGDLPTLVLHGEADPLTPVDDVLSLVADGSRARAAVVAGGRHDVLNDVDHRSVAATVVLFLESLRRGADLPTIVAPADR</sequence>
<evidence type="ECO:0000313" key="2">
    <source>
        <dbReference type="Proteomes" id="UP000468687"/>
    </source>
</evidence>